<dbReference type="GO" id="GO:0003735">
    <property type="term" value="F:structural constituent of ribosome"/>
    <property type="evidence" value="ECO:0007669"/>
    <property type="project" value="InterPro"/>
</dbReference>
<dbReference type="SUPFAM" id="SSF54565">
    <property type="entry name" value="Ribosomal protein S16"/>
    <property type="match status" value="1"/>
</dbReference>
<keyword evidence="3" id="KW-0687">Ribonucleoprotein</keyword>
<reference evidence="5" key="1">
    <citation type="submission" date="2022-10" db="EMBL/GenBank/DDBJ databases">
        <title>Culturing micro-colonial fungi from biological soil crusts in the Mojave desert and describing Neophaeococcomyces mojavensis, and introducing the new genera and species Taxawa tesnikishii.</title>
        <authorList>
            <person name="Kurbessoian T."/>
            <person name="Stajich J.E."/>
        </authorList>
    </citation>
    <scope>NUCLEOTIDE SEQUENCE</scope>
    <source>
        <strain evidence="5">TK_35</strain>
    </source>
</reference>
<sequence length="143" mass="15538">MVLRIRLARFGTKRAPVYNIVLAQAKSARGKKPIEVLGTYDPIPRLPLATPDTPEYLADGSTKFVPRRYKDIKLDASRTKYWLGVGAQPTEPVVKLLSMIGLIEPKPSSASSSSLSRTMPSSSPSTESIPTQQQQKPATTATA</sequence>
<dbReference type="PANTHER" id="PTHR12919">
    <property type="entry name" value="30S RIBOSOMAL PROTEIN S16"/>
    <property type="match status" value="1"/>
</dbReference>
<keyword evidence="6" id="KW-1185">Reference proteome</keyword>
<keyword evidence="2 5" id="KW-0689">Ribosomal protein</keyword>
<evidence type="ECO:0000256" key="4">
    <source>
        <dbReference type="SAM" id="MobiDB-lite"/>
    </source>
</evidence>
<dbReference type="InterPro" id="IPR023803">
    <property type="entry name" value="Ribosomal_bS16_dom_sf"/>
</dbReference>
<dbReference type="NCBIfam" id="TIGR00002">
    <property type="entry name" value="S16"/>
    <property type="match status" value="1"/>
</dbReference>
<evidence type="ECO:0000256" key="3">
    <source>
        <dbReference type="ARBA" id="ARBA00023274"/>
    </source>
</evidence>
<dbReference type="AlphaFoldDB" id="A0AA39CS70"/>
<dbReference type="InterPro" id="IPR000307">
    <property type="entry name" value="Ribosomal_bS16"/>
</dbReference>
<comment type="similarity">
    <text evidence="1">Belongs to the bacterial ribosomal protein bS16 family.</text>
</comment>
<evidence type="ECO:0000256" key="2">
    <source>
        <dbReference type="ARBA" id="ARBA00022980"/>
    </source>
</evidence>
<comment type="caution">
    <text evidence="5">The sequence shown here is derived from an EMBL/GenBank/DDBJ whole genome shotgun (WGS) entry which is preliminary data.</text>
</comment>
<dbReference type="HAMAP" id="MF_00385">
    <property type="entry name" value="Ribosomal_bS16"/>
    <property type="match status" value="1"/>
</dbReference>
<dbReference type="EMBL" id="JAPDRN010000147">
    <property type="protein sequence ID" value="KAJ9618008.1"/>
    <property type="molecule type" value="Genomic_DNA"/>
</dbReference>
<name>A0AA39CS70_9EURO</name>
<dbReference type="PANTHER" id="PTHR12919:SF20">
    <property type="entry name" value="SMALL RIBOSOMAL SUBUNIT PROTEIN BS16M"/>
    <property type="match status" value="1"/>
</dbReference>
<gene>
    <name evidence="5" type="primary">MRPS16</name>
    <name evidence="5" type="ORF">H2204_013238</name>
</gene>
<dbReference type="GO" id="GO:0032543">
    <property type="term" value="P:mitochondrial translation"/>
    <property type="evidence" value="ECO:0007669"/>
    <property type="project" value="TreeGrafter"/>
</dbReference>
<organism evidence="5 6">
    <name type="scientific">Knufia peltigerae</name>
    <dbReference type="NCBI Taxonomy" id="1002370"/>
    <lineage>
        <taxon>Eukaryota</taxon>
        <taxon>Fungi</taxon>
        <taxon>Dikarya</taxon>
        <taxon>Ascomycota</taxon>
        <taxon>Pezizomycotina</taxon>
        <taxon>Eurotiomycetes</taxon>
        <taxon>Chaetothyriomycetidae</taxon>
        <taxon>Chaetothyriales</taxon>
        <taxon>Trichomeriaceae</taxon>
        <taxon>Knufia</taxon>
    </lineage>
</organism>
<accession>A0AA39CS70</accession>
<evidence type="ECO:0000256" key="1">
    <source>
        <dbReference type="ARBA" id="ARBA00006668"/>
    </source>
</evidence>
<dbReference type="GO" id="GO:0005763">
    <property type="term" value="C:mitochondrial small ribosomal subunit"/>
    <property type="evidence" value="ECO:0007669"/>
    <property type="project" value="TreeGrafter"/>
</dbReference>
<proteinExistence type="inferred from homology"/>
<protein>
    <submittedName>
        <fullName evidence="5">37S ribosomal protein S16, mitochondrial</fullName>
    </submittedName>
</protein>
<dbReference type="Pfam" id="PF00886">
    <property type="entry name" value="Ribosomal_S16"/>
    <property type="match status" value="1"/>
</dbReference>
<dbReference type="Proteomes" id="UP001172681">
    <property type="component" value="Unassembled WGS sequence"/>
</dbReference>
<evidence type="ECO:0000313" key="6">
    <source>
        <dbReference type="Proteomes" id="UP001172681"/>
    </source>
</evidence>
<feature type="region of interest" description="Disordered" evidence="4">
    <location>
        <begin position="105"/>
        <end position="143"/>
    </location>
</feature>
<dbReference type="Gene3D" id="3.30.1320.10">
    <property type="match status" value="1"/>
</dbReference>
<evidence type="ECO:0000313" key="5">
    <source>
        <dbReference type="EMBL" id="KAJ9618008.1"/>
    </source>
</evidence>